<organism evidence="7 8">
    <name type="scientific">Clavelina lepadiformis</name>
    <name type="common">Light-bulb sea squirt</name>
    <name type="synonym">Ascidia lepadiformis</name>
    <dbReference type="NCBI Taxonomy" id="159417"/>
    <lineage>
        <taxon>Eukaryota</taxon>
        <taxon>Metazoa</taxon>
        <taxon>Chordata</taxon>
        <taxon>Tunicata</taxon>
        <taxon>Ascidiacea</taxon>
        <taxon>Aplousobranchia</taxon>
        <taxon>Clavelinidae</taxon>
        <taxon>Clavelina</taxon>
    </lineage>
</organism>
<dbReference type="Proteomes" id="UP001642483">
    <property type="component" value="Unassembled WGS sequence"/>
</dbReference>
<keyword evidence="5 6" id="KW-0472">Membrane</keyword>
<reference evidence="7 8" key="1">
    <citation type="submission" date="2024-02" db="EMBL/GenBank/DDBJ databases">
        <authorList>
            <person name="Daric V."/>
            <person name="Darras S."/>
        </authorList>
    </citation>
    <scope>NUCLEOTIDE SEQUENCE [LARGE SCALE GENOMIC DNA]</scope>
</reference>
<comment type="subcellular location">
    <subcellularLocation>
        <location evidence="1">Membrane</location>
        <topology evidence="1">Multi-pass membrane protein</topology>
    </subcellularLocation>
</comment>
<keyword evidence="8" id="KW-1185">Reference proteome</keyword>
<feature type="transmembrane region" description="Helical" evidence="6">
    <location>
        <begin position="145"/>
        <end position="163"/>
    </location>
</feature>
<evidence type="ECO:0000313" key="8">
    <source>
        <dbReference type="Proteomes" id="UP001642483"/>
    </source>
</evidence>
<feature type="transmembrane region" description="Helical" evidence="6">
    <location>
        <begin position="236"/>
        <end position="258"/>
    </location>
</feature>
<proteinExistence type="inferred from homology"/>
<feature type="transmembrane region" description="Helical" evidence="6">
    <location>
        <begin position="347"/>
        <end position="364"/>
    </location>
</feature>
<comment type="caution">
    <text evidence="7">The sequence shown here is derived from an EMBL/GenBank/DDBJ whole genome shotgun (WGS) entry which is preliminary data.</text>
</comment>
<dbReference type="EMBL" id="CAWYQH010000119">
    <property type="protein sequence ID" value="CAK8691046.1"/>
    <property type="molecule type" value="Genomic_DNA"/>
</dbReference>
<evidence type="ECO:0000313" key="7">
    <source>
        <dbReference type="EMBL" id="CAK8691046.1"/>
    </source>
</evidence>
<accession>A0ABP0GGZ8</accession>
<evidence type="ECO:0000256" key="1">
    <source>
        <dbReference type="ARBA" id="ARBA00004141"/>
    </source>
</evidence>
<name>A0ABP0GGZ8_CLALP</name>
<dbReference type="Pfam" id="PF03006">
    <property type="entry name" value="HlyIII"/>
    <property type="match status" value="1"/>
</dbReference>
<evidence type="ECO:0000256" key="5">
    <source>
        <dbReference type="ARBA" id="ARBA00023136"/>
    </source>
</evidence>
<feature type="transmembrane region" description="Helical" evidence="6">
    <location>
        <begin position="307"/>
        <end position="326"/>
    </location>
</feature>
<feature type="transmembrane region" description="Helical" evidence="6">
    <location>
        <begin position="175"/>
        <end position="197"/>
    </location>
</feature>
<evidence type="ECO:0000256" key="3">
    <source>
        <dbReference type="ARBA" id="ARBA00022692"/>
    </source>
</evidence>
<comment type="similarity">
    <text evidence="2">Belongs to the ADIPOR family.</text>
</comment>
<feature type="transmembrane region" description="Helical" evidence="6">
    <location>
        <begin position="209"/>
        <end position="230"/>
    </location>
</feature>
<feature type="transmembrane region" description="Helical" evidence="6">
    <location>
        <begin position="279"/>
        <end position="301"/>
    </location>
</feature>
<dbReference type="InterPro" id="IPR004254">
    <property type="entry name" value="AdipoR/HlyIII-related"/>
</dbReference>
<keyword evidence="4 6" id="KW-1133">Transmembrane helix</keyword>
<dbReference type="PANTHER" id="PTHR20855:SF92">
    <property type="entry name" value="PROGESTIN AND ADIPOQ RECEPTOR FAMILY MEMBER 3-LIKE"/>
    <property type="match status" value="1"/>
</dbReference>
<evidence type="ECO:0000256" key="6">
    <source>
        <dbReference type="SAM" id="Phobius"/>
    </source>
</evidence>
<feature type="transmembrane region" description="Helical" evidence="6">
    <location>
        <begin position="384"/>
        <end position="406"/>
    </location>
</feature>
<dbReference type="PANTHER" id="PTHR20855">
    <property type="entry name" value="ADIPOR/PROGESTIN RECEPTOR-RELATED"/>
    <property type="match status" value="1"/>
</dbReference>
<gene>
    <name evidence="7" type="ORF">CVLEPA_LOCUS23592</name>
</gene>
<evidence type="ECO:0000256" key="2">
    <source>
        <dbReference type="ARBA" id="ARBA00007018"/>
    </source>
</evidence>
<keyword evidence="3 6" id="KW-0812">Transmembrane</keyword>
<sequence>MADPGYSFRQYLPRSRSIQDILAIVPPVNIISYLTSKIDKFSPKRQDDKNGNPTVTSSLDFIVNRFSAFSTYMHLSIFGNAANLADENASRITTCDPDDYYHALSIDCTQVPRCCVEPYILKGYVLPYMPWRYYLKVLWIPNNELFNVWTHLLPSLYFMYLWYTFSQTLDLMDNWPLFSVTFASIILTMCSALAHAFHSRSTYHHSCWFMLDYFGITTFAFSSTVAHFFACSELSYYNMFGPINLKILLVNCFLGFLCCSISQTGKKLVSICHARRYKLWSNALGYLYGMLPVGHRMYVLWHDEDPAITYHALQFLFLVLAPLWYTSDFPQRLFPGKFDVIGHSHQIFHIFGALACYFNIHAVHMDITSSRWSLLSSQEGHPDFHTVLFCYGILCVYCLLVGIYMATVVKATNSSLGCCCAKITEENQDPNNNEMKKEQ</sequence>
<protein>
    <submittedName>
        <fullName evidence="7">Uncharacterized protein</fullName>
    </submittedName>
</protein>
<evidence type="ECO:0000256" key="4">
    <source>
        <dbReference type="ARBA" id="ARBA00022989"/>
    </source>
</evidence>